<evidence type="ECO:0000313" key="3">
    <source>
        <dbReference type="EMBL" id="RAJ79951.1"/>
    </source>
</evidence>
<proteinExistence type="predicted"/>
<feature type="chain" id="PRO_5016259714" evidence="2">
    <location>
        <begin position="20"/>
        <end position="250"/>
    </location>
</feature>
<keyword evidence="2" id="KW-0732">Signal</keyword>
<reference evidence="3 4" key="1">
    <citation type="submission" date="2018-06" db="EMBL/GenBank/DDBJ databases">
        <title>Genomic Encyclopedia of Archaeal and Bacterial Type Strains, Phase II (KMG-II): from individual species to whole genera.</title>
        <authorList>
            <person name="Goeker M."/>
        </authorList>
    </citation>
    <scope>NUCLEOTIDE SEQUENCE [LARGE SCALE GENOMIC DNA]</scope>
    <source>
        <strain evidence="3 4">DSM 29821</strain>
    </source>
</reference>
<accession>A0A327VVC1</accession>
<gene>
    <name evidence="3" type="ORF">CLV59_10556</name>
</gene>
<evidence type="ECO:0000256" key="1">
    <source>
        <dbReference type="SAM" id="MobiDB-lite"/>
    </source>
</evidence>
<feature type="region of interest" description="Disordered" evidence="1">
    <location>
        <begin position="92"/>
        <end position="111"/>
    </location>
</feature>
<feature type="signal peptide" evidence="2">
    <location>
        <begin position="1"/>
        <end position="19"/>
    </location>
</feature>
<dbReference type="EMBL" id="QLMA01000005">
    <property type="protein sequence ID" value="RAJ79951.1"/>
    <property type="molecule type" value="Genomic_DNA"/>
</dbReference>
<dbReference type="Proteomes" id="UP000249819">
    <property type="component" value="Unassembled WGS sequence"/>
</dbReference>
<name>A0A327VVC1_9BACT</name>
<comment type="caution">
    <text evidence="3">The sequence shown here is derived from an EMBL/GenBank/DDBJ whole genome shotgun (WGS) entry which is preliminary data.</text>
</comment>
<dbReference type="AlphaFoldDB" id="A0A327VVC1"/>
<dbReference type="GO" id="GO:0015562">
    <property type="term" value="F:efflux transmembrane transporter activity"/>
    <property type="evidence" value="ECO:0007669"/>
    <property type="project" value="InterPro"/>
</dbReference>
<dbReference type="RefSeq" id="WP_111592985.1">
    <property type="nucleotide sequence ID" value="NZ_QLMA01000005.1"/>
</dbReference>
<organism evidence="3 4">
    <name type="scientific">Chitinophaga dinghuensis</name>
    <dbReference type="NCBI Taxonomy" id="1539050"/>
    <lineage>
        <taxon>Bacteria</taxon>
        <taxon>Pseudomonadati</taxon>
        <taxon>Bacteroidota</taxon>
        <taxon>Chitinophagia</taxon>
        <taxon>Chitinophagales</taxon>
        <taxon>Chitinophagaceae</taxon>
        <taxon>Chitinophaga</taxon>
    </lineage>
</organism>
<protein>
    <submittedName>
        <fullName evidence="3">Outer membrane efflux protein</fullName>
    </submittedName>
</protein>
<evidence type="ECO:0000256" key="2">
    <source>
        <dbReference type="SAM" id="SignalP"/>
    </source>
</evidence>
<dbReference type="OrthoDB" id="654651at2"/>
<dbReference type="Gene3D" id="1.20.1600.10">
    <property type="entry name" value="Outer membrane efflux proteins (OEP)"/>
    <property type="match status" value="1"/>
</dbReference>
<feature type="compositionally biased region" description="Low complexity" evidence="1">
    <location>
        <begin position="94"/>
        <end position="111"/>
    </location>
</feature>
<dbReference type="SUPFAM" id="SSF56954">
    <property type="entry name" value="Outer membrane efflux proteins (OEP)"/>
    <property type="match status" value="1"/>
</dbReference>
<sequence>MKKLLLFALSLCFVLHVQAQKDTLGLNYILKSPLLEARFKQLIVDLASKTPIQDAVQTKEKISDYQIANARAQWLSHVTFFTNLNENSFNRNSTYYNPNNPNDPKNDNNKNNYYPTYNLGLAFSLGDFFTTPRSVKIAQAQKKLFDAERQADLRSSKNKVLIEYENFIATKKLFELHLPLLEEALNNFQSTEKKFAAGEVAIEVYSAAYKAYNVEMVQNVKLVRDMNQAKIDLETSINMPLENAIQLMNK</sequence>
<keyword evidence="4" id="KW-1185">Reference proteome</keyword>
<evidence type="ECO:0000313" key="4">
    <source>
        <dbReference type="Proteomes" id="UP000249819"/>
    </source>
</evidence>